<sequence length="992" mass="111776">MEATLLSGFIEHILPKLTSLASKKYKLQRSIKDDIRFLEKELCMIHGAIDDHQLPTWKGDQGSVLSLSIEELRELAHHIEDCIDRFIYHAAHEQTASLLGRVVRYPKVVQSRQRLAAELQLLKKITEEAHLRKERYTVFAGQSSSSMPAEEPPYSCASDPRVLDTDLVGIDVPRDELLEQLEEGQQKQLKVISVVGFSGSGKTVLAREVYNSDAGRRFSVRAWVSAADRSPRQVLVEILQELGRRPVSDSSDVGSLAADLREHLDHATDLDKRRYFIVIDDMRADHWSAMESAFPADNGVSSRVMVTTTLHSVANACSSENGYVHKVTRLGKKHSKQLFFKKACPKEYSGYMEPDSAEVLKKCDGQPLALVSMSQFVRKLGWPRGSSCQDLCRHLGRHLEKDATLERMRQVLTHTYASLSGHAPKACLLYFGLFPSDHPVRTKSLMRRWLAEGFVHTESSSCANFDMLLDRNIIEPVDVGSNNKVKTCRTYGMMREFILHMSTSQNINTLFCNGAVGRKYVRRLSLHPNTPRTGTGLDIDLSLVRSLTVFGEAGDANFALRKYQLLRVLGLEECTDLGDDHLKHICNLLLLKYLGLGSAVTSLPKGVEKLKLLETLDLRRTKVEVLPIEVIMLPSLIHLFGKFKISDKVKRISVLQNFLLSGQCNLETLAGFVTDHSQGFAQIMRYMKKLSKVKIWCERTASSTNLSDLELAIQKFIHDEKEESHESRSLSLHFDGHCCEDILNTLESPCYLRSLKITGKLLELPPFVKALRGLRELCLSSTKLTEGLLAALTELRSLQYLKLIADHLEEFIIKDQAFPRLLRICFILQCPTLPKIDEGAMPYLMSLQLICKDLVGLADMKIKRLRCLKEVTLDPRVTPETREAWEKSAKEHPRRPKVFLLKTNDPTESDHADHSVDSEPEKHEIVEASIDLEEPEQVVGSQMLVKKRSRSSAMTKKRKYSAAESSLNGEPSSSFDDMGTARCLLIPIDPGL</sequence>
<evidence type="ECO:0000313" key="2">
    <source>
        <dbReference type="Proteomes" id="UP001732700"/>
    </source>
</evidence>
<proteinExistence type="predicted"/>
<evidence type="ECO:0000313" key="1">
    <source>
        <dbReference type="EnsemblPlants" id="AVESA.00010b.r2.4AG0593450.1.CDS"/>
    </source>
</evidence>
<reference evidence="1" key="1">
    <citation type="submission" date="2021-05" db="EMBL/GenBank/DDBJ databases">
        <authorList>
            <person name="Scholz U."/>
            <person name="Mascher M."/>
            <person name="Fiebig A."/>
        </authorList>
    </citation>
    <scope>NUCLEOTIDE SEQUENCE [LARGE SCALE GENOMIC DNA]</scope>
</reference>
<organism evidence="1 2">
    <name type="scientific">Avena sativa</name>
    <name type="common">Oat</name>
    <dbReference type="NCBI Taxonomy" id="4498"/>
    <lineage>
        <taxon>Eukaryota</taxon>
        <taxon>Viridiplantae</taxon>
        <taxon>Streptophyta</taxon>
        <taxon>Embryophyta</taxon>
        <taxon>Tracheophyta</taxon>
        <taxon>Spermatophyta</taxon>
        <taxon>Magnoliopsida</taxon>
        <taxon>Liliopsida</taxon>
        <taxon>Poales</taxon>
        <taxon>Poaceae</taxon>
        <taxon>BOP clade</taxon>
        <taxon>Pooideae</taxon>
        <taxon>Poodae</taxon>
        <taxon>Poeae</taxon>
        <taxon>Poeae Chloroplast Group 1 (Aveneae type)</taxon>
        <taxon>Aveninae</taxon>
        <taxon>Avena</taxon>
    </lineage>
</organism>
<keyword evidence="2" id="KW-1185">Reference proteome</keyword>
<protein>
    <submittedName>
        <fullName evidence="1">Uncharacterized protein</fullName>
    </submittedName>
</protein>
<reference evidence="1" key="2">
    <citation type="submission" date="2025-09" db="UniProtKB">
        <authorList>
            <consortium name="EnsemblPlants"/>
        </authorList>
    </citation>
    <scope>IDENTIFICATION</scope>
</reference>
<dbReference type="Proteomes" id="UP001732700">
    <property type="component" value="Chromosome 4A"/>
</dbReference>
<dbReference type="EnsemblPlants" id="AVESA.00010b.r2.4AG0593450.1">
    <property type="protein sequence ID" value="AVESA.00010b.r2.4AG0593450.1.CDS"/>
    <property type="gene ID" value="AVESA.00010b.r2.4AG0593450"/>
</dbReference>
<accession>A0ACD5W742</accession>
<name>A0ACD5W742_AVESA</name>